<sequence length="112" mass="13302">MADDTQRKGLPLLARPSCYELRLEPDFEEKIFKGNVKINARLFKHLGSWYFTLNTLPSPRRWFSFMTLRSHAHQFYRGSPLFLSFPHTHTYIHAPPLHWTDNLVDMTKLTKQ</sequence>
<dbReference type="AlphaFoldDB" id="A0A1J7IRP6"/>
<organism evidence="1 2">
    <name type="scientific">Coniochaeta ligniaria NRRL 30616</name>
    <dbReference type="NCBI Taxonomy" id="1408157"/>
    <lineage>
        <taxon>Eukaryota</taxon>
        <taxon>Fungi</taxon>
        <taxon>Dikarya</taxon>
        <taxon>Ascomycota</taxon>
        <taxon>Pezizomycotina</taxon>
        <taxon>Sordariomycetes</taxon>
        <taxon>Sordariomycetidae</taxon>
        <taxon>Coniochaetales</taxon>
        <taxon>Coniochaetaceae</taxon>
        <taxon>Coniochaeta</taxon>
    </lineage>
</organism>
<dbReference type="Proteomes" id="UP000182658">
    <property type="component" value="Unassembled WGS sequence"/>
</dbReference>
<reference evidence="1 2" key="1">
    <citation type="submission" date="2016-10" db="EMBL/GenBank/DDBJ databases">
        <title>Draft genome sequence of Coniochaeta ligniaria NRRL30616, a lignocellulolytic fungus for bioabatement of inhibitors in plant biomass hydrolysates.</title>
        <authorList>
            <consortium name="DOE Joint Genome Institute"/>
            <person name="Jimenez D.J."/>
            <person name="Hector R.E."/>
            <person name="Riley R."/>
            <person name="Sun H."/>
            <person name="Grigoriev I.V."/>
            <person name="Van Elsas J.D."/>
            <person name="Nichols N.N."/>
        </authorList>
    </citation>
    <scope>NUCLEOTIDE SEQUENCE [LARGE SCALE GENOMIC DNA]</scope>
    <source>
        <strain evidence="1 2">NRRL 30616</strain>
    </source>
</reference>
<name>A0A1J7IRP6_9PEZI</name>
<protein>
    <submittedName>
        <fullName evidence="1">Uncharacterized protein</fullName>
    </submittedName>
</protein>
<keyword evidence="2" id="KW-1185">Reference proteome</keyword>
<dbReference type="EMBL" id="KV875097">
    <property type="protein sequence ID" value="OIW30150.1"/>
    <property type="molecule type" value="Genomic_DNA"/>
</dbReference>
<gene>
    <name evidence="1" type="ORF">CONLIGDRAFT_632243</name>
</gene>
<dbReference type="InParanoid" id="A0A1J7IRP6"/>
<proteinExistence type="predicted"/>
<accession>A0A1J7IRP6</accession>
<evidence type="ECO:0000313" key="2">
    <source>
        <dbReference type="Proteomes" id="UP000182658"/>
    </source>
</evidence>
<evidence type="ECO:0000313" key="1">
    <source>
        <dbReference type="EMBL" id="OIW30150.1"/>
    </source>
</evidence>